<evidence type="ECO:0000256" key="4">
    <source>
        <dbReference type="ARBA" id="ARBA00022801"/>
    </source>
</evidence>
<evidence type="ECO:0000256" key="3">
    <source>
        <dbReference type="ARBA" id="ARBA00012027"/>
    </source>
</evidence>
<dbReference type="InterPro" id="IPR025202">
    <property type="entry name" value="PLD-like_dom"/>
</dbReference>
<dbReference type="SUPFAM" id="SSF50494">
    <property type="entry name" value="Trypsin-like serine proteases"/>
    <property type="match status" value="1"/>
</dbReference>
<feature type="domain" description="PLD phosphodiesterase" evidence="7">
    <location>
        <begin position="871"/>
        <end position="893"/>
    </location>
</feature>
<dbReference type="Pfam" id="PF13365">
    <property type="entry name" value="Trypsin_2"/>
    <property type="match status" value="1"/>
</dbReference>
<dbReference type="GO" id="GO:0016891">
    <property type="term" value="F:RNA endonuclease activity producing 5'-phosphomonoesters, hydrolytic mechanism"/>
    <property type="evidence" value="ECO:0007669"/>
    <property type="project" value="TreeGrafter"/>
</dbReference>
<dbReference type="InterPro" id="IPR009003">
    <property type="entry name" value="Peptidase_S1_PA"/>
</dbReference>
<evidence type="ECO:0000256" key="2">
    <source>
        <dbReference type="ARBA" id="ARBA00008664"/>
    </source>
</evidence>
<dbReference type="GO" id="GO:0004630">
    <property type="term" value="F:phospholipase D activity"/>
    <property type="evidence" value="ECO:0007669"/>
    <property type="project" value="UniProtKB-EC"/>
</dbReference>
<evidence type="ECO:0000256" key="6">
    <source>
        <dbReference type="ARBA" id="ARBA00023098"/>
    </source>
</evidence>
<keyword evidence="5" id="KW-0442">Lipid degradation</keyword>
<evidence type="ECO:0000313" key="9">
    <source>
        <dbReference type="Proteomes" id="UP000326837"/>
    </source>
</evidence>
<dbReference type="EMBL" id="AP021861">
    <property type="protein sequence ID" value="BBO30447.1"/>
    <property type="molecule type" value="Genomic_DNA"/>
</dbReference>
<evidence type="ECO:0000256" key="1">
    <source>
        <dbReference type="ARBA" id="ARBA00000798"/>
    </source>
</evidence>
<dbReference type="Gene3D" id="2.40.10.10">
    <property type="entry name" value="Trypsin-like serine proteases"/>
    <property type="match status" value="2"/>
</dbReference>
<dbReference type="InterPro" id="IPR001736">
    <property type="entry name" value="PLipase_D/transphosphatidylase"/>
</dbReference>
<keyword evidence="6" id="KW-0443">Lipid metabolism</keyword>
<dbReference type="Proteomes" id="UP000326837">
    <property type="component" value="Chromosome"/>
</dbReference>
<dbReference type="Gene3D" id="3.30.870.10">
    <property type="entry name" value="Endonuclease Chain A"/>
    <property type="match status" value="2"/>
</dbReference>
<name>A0A5K7X3S4_9BACT</name>
<dbReference type="Pfam" id="PF13091">
    <property type="entry name" value="PLDc_2"/>
    <property type="match status" value="1"/>
</dbReference>
<protein>
    <recommendedName>
        <fullName evidence="3">phospholipase D</fullName>
        <ecNumber evidence="3">3.1.4.4</ecNumber>
    </recommendedName>
</protein>
<dbReference type="GO" id="GO:0016042">
    <property type="term" value="P:lipid catabolic process"/>
    <property type="evidence" value="ECO:0007669"/>
    <property type="project" value="UniProtKB-KW"/>
</dbReference>
<accession>A0A5K7X3S4</accession>
<comment type="similarity">
    <text evidence="2">Belongs to the phospholipase D family.</text>
</comment>
<comment type="catalytic activity">
    <reaction evidence="1">
        <text>a 1,2-diacyl-sn-glycero-3-phosphocholine + H2O = a 1,2-diacyl-sn-glycero-3-phosphate + choline + H(+)</text>
        <dbReference type="Rhea" id="RHEA:14445"/>
        <dbReference type="ChEBI" id="CHEBI:15354"/>
        <dbReference type="ChEBI" id="CHEBI:15377"/>
        <dbReference type="ChEBI" id="CHEBI:15378"/>
        <dbReference type="ChEBI" id="CHEBI:57643"/>
        <dbReference type="ChEBI" id="CHEBI:58608"/>
        <dbReference type="EC" id="3.1.4.4"/>
    </reaction>
</comment>
<evidence type="ECO:0000256" key="5">
    <source>
        <dbReference type="ARBA" id="ARBA00022963"/>
    </source>
</evidence>
<dbReference type="SUPFAM" id="SSF56024">
    <property type="entry name" value="Phospholipase D/nuclease"/>
    <property type="match status" value="2"/>
</dbReference>
<evidence type="ECO:0000313" key="8">
    <source>
        <dbReference type="EMBL" id="BBO30447.1"/>
    </source>
</evidence>
<dbReference type="GO" id="GO:0006793">
    <property type="term" value="P:phosphorus metabolic process"/>
    <property type="evidence" value="ECO:0007669"/>
    <property type="project" value="UniProtKB-ARBA"/>
</dbReference>
<dbReference type="InterPro" id="IPR051406">
    <property type="entry name" value="PLD_domain"/>
</dbReference>
<evidence type="ECO:0000259" key="7">
    <source>
        <dbReference type="PROSITE" id="PS50035"/>
    </source>
</evidence>
<dbReference type="InterPro" id="IPR043504">
    <property type="entry name" value="Peptidase_S1_PA_chymotrypsin"/>
</dbReference>
<sequence>MAKATQRRLDDVAGKFGQGVPGLADELRAKLATLGAGIAPEGRAAAKLFVGDLFANEKCARIASASRFTTAGLQLPDEASERIIALNAGARPVARISNNQSTTNFIGPDSESWTAVIQKCKAQIDRAIPAVGRIEITNGDVSWVGTGWLIADNIVVTNRHVAQEFSRRDPTASGFIFRPGLLGSVMSCDIDFREEELRNDELEHPVTSVLWIAGSNEPDVAFLRVTRGPGQPQLPRPIELADEVKLESTIAAIGYPAEDPSIPDQELARRIFGDVYERKRLAPGLVTKVGEERIEHDCSTLGGNSGSVLIDLLTGRAVGLHHGGYLDDSANLAVSAPYLKKLLDRVIGEQPRRQAGLTDLRPAVESAPAFASTTPGTVRMTFNIPIEITVTIGTPVPTAIPAPPLPAVSAPMGAPPLEQALERAKQMFEGRPDVLKIRLGYRFKNGWITDERVVVIELREKLPYDELSNAGKPAFPRELEGVGIDIRTAPLPDQLEDLGIDMTVLERRARPAGYREPPGYNDPNSEMALKPFKAPMNAIFHVSPDSGFPNLKDFFGRVEDNLTATMYEWGAEHISDAIEAAISPRGNTLRMVTQKRGVGEGDATESAVEDMQERLGDKFSHVWASVRGPNRLIASSYHIKVASRDGKEFWLSSGNWKDSNQADIDPAGEDSDDDRPLRRHNREWHAIIEHKELATLFQNYIEYDFREAERVPLEDDEAVSTPSTEFFVPIEALEISNERRRAGLQYFDPLVITHNDGELDVRPLLTPDRDADDQRVFMKVATEMIRRATRTIYLQNQSFKMTDDDNDELVEFFTVLRDKQQAGLDVRIISRDARDFHRAADIVRQQELIERLKDFGFDTSPGALRLQPKCHTKGIIVDAQEVILGSHNLTNQGALFNRDASLHVRSSRVAEYFQKVFLFDWEQLARNEADERVGGIRIAKPGEEAPTGFRRVSLSELLGED</sequence>
<keyword evidence="4" id="KW-0378">Hydrolase</keyword>
<keyword evidence="9" id="KW-1185">Reference proteome</keyword>
<dbReference type="RefSeq" id="WP_152096789.1">
    <property type="nucleotide sequence ID" value="NZ_AP021861.1"/>
</dbReference>
<dbReference type="PANTHER" id="PTHR43856">
    <property type="entry name" value="CARDIOLIPIN HYDROLASE"/>
    <property type="match status" value="1"/>
</dbReference>
<proteinExistence type="inferred from homology"/>
<dbReference type="CDD" id="cd00138">
    <property type="entry name" value="PLDc_SF"/>
    <property type="match status" value="1"/>
</dbReference>
<dbReference type="PANTHER" id="PTHR43856:SF1">
    <property type="entry name" value="MITOCHONDRIAL CARDIOLIPIN HYDROLASE"/>
    <property type="match status" value="1"/>
</dbReference>
<reference evidence="9" key="1">
    <citation type="submission" date="2019-10" db="EMBL/GenBank/DDBJ databases">
        <title>Lacipirellula parvula gen. nov., sp. nov., representing a lineage of planctomycetes widespread in freshwater anoxic habitats, and description of the family Lacipirellulaceae.</title>
        <authorList>
            <person name="Dedysh S.N."/>
            <person name="Kulichevskaya I.S."/>
            <person name="Beletsky A.V."/>
            <person name="Rakitin A.L."/>
            <person name="Mardanov A.V."/>
            <person name="Ivanova A.A."/>
            <person name="Saltykova V.X."/>
            <person name="Rijpstra W.I.C."/>
            <person name="Sinninghe Damste J.S."/>
            <person name="Ravin N.V."/>
        </authorList>
    </citation>
    <scope>NUCLEOTIDE SEQUENCE [LARGE SCALE GENOMIC DNA]</scope>
    <source>
        <strain evidence="9">PX69</strain>
    </source>
</reference>
<dbReference type="KEGG" id="lpav:PLANPX_0059"/>
<dbReference type="PROSITE" id="PS50035">
    <property type="entry name" value="PLD"/>
    <property type="match status" value="1"/>
</dbReference>
<organism evidence="8 9">
    <name type="scientific">Lacipirellula parvula</name>
    <dbReference type="NCBI Taxonomy" id="2650471"/>
    <lineage>
        <taxon>Bacteria</taxon>
        <taxon>Pseudomonadati</taxon>
        <taxon>Planctomycetota</taxon>
        <taxon>Planctomycetia</taxon>
        <taxon>Pirellulales</taxon>
        <taxon>Lacipirellulaceae</taxon>
        <taxon>Lacipirellula</taxon>
    </lineage>
</organism>
<gene>
    <name evidence="8" type="ORF">PLANPX_0059</name>
</gene>
<dbReference type="EC" id="3.1.4.4" evidence="3"/>
<dbReference type="AlphaFoldDB" id="A0A5K7X3S4"/>